<organism evidence="1 2">
    <name type="scientific">Choristoneura fumiferana</name>
    <name type="common">Spruce budworm moth</name>
    <name type="synonym">Archips fumiferana</name>
    <dbReference type="NCBI Taxonomy" id="7141"/>
    <lineage>
        <taxon>Eukaryota</taxon>
        <taxon>Metazoa</taxon>
        <taxon>Ecdysozoa</taxon>
        <taxon>Arthropoda</taxon>
        <taxon>Hexapoda</taxon>
        <taxon>Insecta</taxon>
        <taxon>Pterygota</taxon>
        <taxon>Neoptera</taxon>
        <taxon>Endopterygota</taxon>
        <taxon>Lepidoptera</taxon>
        <taxon>Glossata</taxon>
        <taxon>Ditrysia</taxon>
        <taxon>Tortricoidea</taxon>
        <taxon>Tortricidae</taxon>
        <taxon>Tortricinae</taxon>
        <taxon>Choristoneura</taxon>
    </lineage>
</organism>
<protein>
    <submittedName>
        <fullName evidence="1">Uncharacterized protein</fullName>
    </submittedName>
</protein>
<name>A0ACC0KVA2_CHOFU</name>
<comment type="caution">
    <text evidence="1">The sequence shown here is derived from an EMBL/GenBank/DDBJ whole genome shotgun (WGS) entry which is preliminary data.</text>
</comment>
<evidence type="ECO:0000313" key="1">
    <source>
        <dbReference type="EMBL" id="KAI8440464.1"/>
    </source>
</evidence>
<dbReference type="Proteomes" id="UP001064048">
    <property type="component" value="Chromosome 2"/>
</dbReference>
<accession>A0ACC0KVA2</accession>
<reference evidence="1 2" key="1">
    <citation type="journal article" date="2022" name="Genome Biol. Evol.">
        <title>The Spruce Budworm Genome: Reconstructing the Evolutionary History of Antifreeze Proteins.</title>
        <authorList>
            <person name="Beliveau C."/>
            <person name="Gagne P."/>
            <person name="Picq S."/>
            <person name="Vernygora O."/>
            <person name="Keeling C.I."/>
            <person name="Pinkney K."/>
            <person name="Doucet D."/>
            <person name="Wen F."/>
            <person name="Johnston J.S."/>
            <person name="Maaroufi H."/>
            <person name="Boyle B."/>
            <person name="Laroche J."/>
            <person name="Dewar K."/>
            <person name="Juretic N."/>
            <person name="Blackburn G."/>
            <person name="Nisole A."/>
            <person name="Brunet B."/>
            <person name="Brandao M."/>
            <person name="Lumley L."/>
            <person name="Duan J."/>
            <person name="Quan G."/>
            <person name="Lucarotti C.J."/>
            <person name="Roe A.D."/>
            <person name="Sperling F.A.H."/>
            <person name="Levesque R.C."/>
            <person name="Cusson M."/>
        </authorList>
    </citation>
    <scope>NUCLEOTIDE SEQUENCE [LARGE SCALE GENOMIC DNA]</scope>
    <source>
        <strain evidence="1">Glfc:IPQL:Cfum</strain>
    </source>
</reference>
<dbReference type="EMBL" id="CM046102">
    <property type="protein sequence ID" value="KAI8440464.1"/>
    <property type="molecule type" value="Genomic_DNA"/>
</dbReference>
<evidence type="ECO:0000313" key="2">
    <source>
        <dbReference type="Proteomes" id="UP001064048"/>
    </source>
</evidence>
<sequence>MIQREYQMNNGFSTGEEDSRGNSDQICCLVDDSERCRRSAGNAAYSKRIQKTVTQRRLKLNIDPQARHTYICDYHKNMIQCARTKQRRPKDSEDDSNEAEMDSPEVDWFSLQVNTLRRYKRHYKVPTRPGFNKAQLADIAAPVKSNKHSSLYWFMPMTSKPPPVLMPSSVLLKVDMAVAFVPILYKYQRMVDFSSILDEGVWNMMLKRPKESAAGSGLLAPFEVHVWWVECQAYLILAAVLSYGPCITFLTYIRSKLVKDDEEHIPLSPSFWFVYGAFIKQGTILAPEANTTRVLFTTWWLFIILLSAFYTANLTAFLTLSKFTLDIENPQDILKKNYRWVAPEGSTVQYTVTDVDSDLFYLSKMVANGRAQFPSVNTDRQFLPLVAGGAVLVKEQTAIDHLMYNDYLRKTRANVAEADRCTYVVAPHPFMETLRGFIFPKGSYLKPLFDPALTYLLQSGIVKFLEHRDLPSTKICPLDLQSKDRKLRNSDLTMTYMIMVTGLAAAIAVFVGEMMIRRYVRVKMKNMSGDTKTKPGKITARSTRRFKQDDSRPPPYDSLFGNNSRYKMTGKSKRKIINGREYWVVGTVSGESRLIPVRTPSAFLYQRDK</sequence>
<keyword evidence="2" id="KW-1185">Reference proteome</keyword>
<proteinExistence type="predicted"/>
<gene>
    <name evidence="1" type="ORF">MSG28_001753</name>
</gene>